<keyword evidence="3" id="KW-1185">Reference proteome</keyword>
<organism evidence="2 3">
    <name type="scientific">Fusarium solani</name>
    <name type="common">Filamentous fungus</name>
    <dbReference type="NCBI Taxonomy" id="169388"/>
    <lineage>
        <taxon>Eukaryota</taxon>
        <taxon>Fungi</taxon>
        <taxon>Dikarya</taxon>
        <taxon>Ascomycota</taxon>
        <taxon>Pezizomycotina</taxon>
        <taxon>Sordariomycetes</taxon>
        <taxon>Hypocreomycetidae</taxon>
        <taxon>Hypocreales</taxon>
        <taxon>Nectriaceae</taxon>
        <taxon>Fusarium</taxon>
        <taxon>Fusarium solani species complex</taxon>
    </lineage>
</organism>
<feature type="region of interest" description="Disordered" evidence="1">
    <location>
        <begin position="1"/>
        <end position="24"/>
    </location>
</feature>
<gene>
    <name evidence="2" type="ORF">B0J15DRAFT_599423</name>
</gene>
<proteinExistence type="predicted"/>
<feature type="compositionally biased region" description="Basic and acidic residues" evidence="1">
    <location>
        <begin position="138"/>
        <end position="151"/>
    </location>
</feature>
<feature type="compositionally biased region" description="Basic and acidic residues" evidence="1">
    <location>
        <begin position="97"/>
        <end position="113"/>
    </location>
</feature>
<feature type="region of interest" description="Disordered" evidence="1">
    <location>
        <begin position="53"/>
        <end position="151"/>
    </location>
</feature>
<comment type="caution">
    <text evidence="2">The sequence shown here is derived from an EMBL/GenBank/DDBJ whole genome shotgun (WGS) entry which is preliminary data.</text>
</comment>
<protein>
    <submittedName>
        <fullName evidence="2">Uncharacterized protein</fullName>
    </submittedName>
</protein>
<evidence type="ECO:0000313" key="2">
    <source>
        <dbReference type="EMBL" id="KAH7232095.1"/>
    </source>
</evidence>
<feature type="compositionally biased region" description="Polar residues" evidence="1">
    <location>
        <begin position="53"/>
        <end position="62"/>
    </location>
</feature>
<dbReference type="OrthoDB" id="5211489at2759"/>
<accession>A0A9P9JTY9</accession>
<dbReference type="AlphaFoldDB" id="A0A9P9JTY9"/>
<dbReference type="EMBL" id="JAGTJS010000030">
    <property type="protein sequence ID" value="KAH7232095.1"/>
    <property type="molecule type" value="Genomic_DNA"/>
</dbReference>
<dbReference type="Proteomes" id="UP000736672">
    <property type="component" value="Unassembled WGS sequence"/>
</dbReference>
<name>A0A9P9JTY9_FUSSL</name>
<sequence length="151" mass="16518">MLGTMTLEQHHPITGTEGGDDREHASSQIYQACPGVCGPLFLFAAENTKTNSIHQTRINSQDHPLATMKGKKEDPNAQPRRGSQPKAPTGLSDETAVETHDLIHRAEEEEQKMHGSHALTQPDSGPSEGKTAGQQHHSTMEKVKKALHMEK</sequence>
<evidence type="ECO:0000313" key="3">
    <source>
        <dbReference type="Proteomes" id="UP000736672"/>
    </source>
</evidence>
<evidence type="ECO:0000256" key="1">
    <source>
        <dbReference type="SAM" id="MobiDB-lite"/>
    </source>
</evidence>
<reference evidence="2" key="1">
    <citation type="journal article" date="2021" name="Nat. Commun.">
        <title>Genetic determinants of endophytism in the Arabidopsis root mycobiome.</title>
        <authorList>
            <person name="Mesny F."/>
            <person name="Miyauchi S."/>
            <person name="Thiergart T."/>
            <person name="Pickel B."/>
            <person name="Atanasova L."/>
            <person name="Karlsson M."/>
            <person name="Huettel B."/>
            <person name="Barry K.W."/>
            <person name="Haridas S."/>
            <person name="Chen C."/>
            <person name="Bauer D."/>
            <person name="Andreopoulos W."/>
            <person name="Pangilinan J."/>
            <person name="LaButti K."/>
            <person name="Riley R."/>
            <person name="Lipzen A."/>
            <person name="Clum A."/>
            <person name="Drula E."/>
            <person name="Henrissat B."/>
            <person name="Kohler A."/>
            <person name="Grigoriev I.V."/>
            <person name="Martin F.M."/>
            <person name="Hacquard S."/>
        </authorList>
    </citation>
    <scope>NUCLEOTIDE SEQUENCE</scope>
    <source>
        <strain evidence="2">FSSC 5 MPI-SDFR-AT-0091</strain>
    </source>
</reference>